<reference evidence="6" key="1">
    <citation type="submission" date="2023-09" db="UniProtKB">
        <authorList>
            <consortium name="Ensembl"/>
        </authorList>
    </citation>
    <scope>IDENTIFICATION</scope>
</reference>
<dbReference type="STRING" id="303518.ENSPNYP00000006335"/>
<dbReference type="AlphaFoldDB" id="A0A3B4F6W0"/>
<dbReference type="PANTHER" id="PTHR22923:SF102">
    <property type="entry name" value="CEREBELLIN 13-RELATED"/>
    <property type="match status" value="1"/>
</dbReference>
<proteinExistence type="predicted"/>
<dbReference type="InterPro" id="IPR001073">
    <property type="entry name" value="C1q_dom"/>
</dbReference>
<name>A0A3B4F6W0_9CICH</name>
<evidence type="ECO:0000256" key="4">
    <source>
        <dbReference type="SAM" id="SignalP"/>
    </source>
</evidence>
<dbReference type="PROSITE" id="PS50871">
    <property type="entry name" value="C1Q"/>
    <property type="match status" value="1"/>
</dbReference>
<keyword evidence="3 4" id="KW-0732">Signal</keyword>
<dbReference type="GO" id="GO:0005576">
    <property type="term" value="C:extracellular region"/>
    <property type="evidence" value="ECO:0007669"/>
    <property type="project" value="UniProtKB-SubCell"/>
</dbReference>
<evidence type="ECO:0000313" key="6">
    <source>
        <dbReference type="Ensembl" id="ENSPNYP00000006335.1"/>
    </source>
</evidence>
<feature type="chain" id="PRO_5017237223" description="C1q domain-containing protein" evidence="4">
    <location>
        <begin position="19"/>
        <end position="219"/>
    </location>
</feature>
<evidence type="ECO:0000256" key="2">
    <source>
        <dbReference type="ARBA" id="ARBA00022525"/>
    </source>
</evidence>
<dbReference type="SMART" id="SM00110">
    <property type="entry name" value="C1Q"/>
    <property type="match status" value="1"/>
</dbReference>
<feature type="domain" description="C1q" evidence="5">
    <location>
        <begin position="85"/>
        <end position="219"/>
    </location>
</feature>
<dbReference type="Pfam" id="PF00386">
    <property type="entry name" value="C1q"/>
    <property type="match status" value="1"/>
</dbReference>
<organism evidence="6">
    <name type="scientific">Pundamilia nyererei</name>
    <dbReference type="NCBI Taxonomy" id="303518"/>
    <lineage>
        <taxon>Eukaryota</taxon>
        <taxon>Metazoa</taxon>
        <taxon>Chordata</taxon>
        <taxon>Craniata</taxon>
        <taxon>Vertebrata</taxon>
        <taxon>Euteleostomi</taxon>
        <taxon>Actinopterygii</taxon>
        <taxon>Neopterygii</taxon>
        <taxon>Teleostei</taxon>
        <taxon>Neoteleostei</taxon>
        <taxon>Acanthomorphata</taxon>
        <taxon>Ovalentaria</taxon>
        <taxon>Cichlomorphae</taxon>
        <taxon>Cichliformes</taxon>
        <taxon>Cichlidae</taxon>
        <taxon>African cichlids</taxon>
        <taxon>Pseudocrenilabrinae</taxon>
        <taxon>Haplochromini</taxon>
        <taxon>Pundamilia</taxon>
    </lineage>
</organism>
<comment type="subcellular location">
    <subcellularLocation>
        <location evidence="1">Secreted</location>
    </subcellularLocation>
</comment>
<dbReference type="InterPro" id="IPR050822">
    <property type="entry name" value="Cerebellin_Synaptic_Org"/>
</dbReference>
<dbReference type="Gene3D" id="2.60.120.40">
    <property type="match status" value="1"/>
</dbReference>
<keyword evidence="2" id="KW-0964">Secreted</keyword>
<evidence type="ECO:0000256" key="3">
    <source>
        <dbReference type="ARBA" id="ARBA00022729"/>
    </source>
</evidence>
<dbReference type="SUPFAM" id="SSF49842">
    <property type="entry name" value="TNF-like"/>
    <property type="match status" value="1"/>
</dbReference>
<dbReference type="GeneTree" id="ENSGT00950000183116"/>
<dbReference type="InterPro" id="IPR008983">
    <property type="entry name" value="Tumour_necrosis_fac-like_dom"/>
</dbReference>
<sequence length="219" mass="24273">MEIIMFFLPLLLVCSISADQPETPLQPPCPQDIHAVLREMTASLTEQKVEIRTLKEHNKGKILPLGITEVPLSQHVLVNITQILMLFTQVAFSASLLEQGEGDTGPFNDHTTLIFKHVVTNIGNAYNKNTGNNTECHFSWHIGAHGDASHAVYALLFKNGERIFTAYEVQPSHYVTTSNGASLLLQVGDQVLLHLATNAKIYDNQNHLSTFSGHLIFTM</sequence>
<dbReference type="PRINTS" id="PR00007">
    <property type="entry name" value="COMPLEMNTC1Q"/>
</dbReference>
<protein>
    <recommendedName>
        <fullName evidence="5">C1q domain-containing protein</fullName>
    </recommendedName>
</protein>
<feature type="signal peptide" evidence="4">
    <location>
        <begin position="1"/>
        <end position="18"/>
    </location>
</feature>
<dbReference type="Ensembl" id="ENSPNYT00000006494.1">
    <property type="protein sequence ID" value="ENSPNYP00000006335.1"/>
    <property type="gene ID" value="ENSPNYG00000004875.1"/>
</dbReference>
<evidence type="ECO:0000256" key="1">
    <source>
        <dbReference type="ARBA" id="ARBA00004613"/>
    </source>
</evidence>
<dbReference type="PANTHER" id="PTHR22923">
    <property type="entry name" value="CEREBELLIN-RELATED"/>
    <property type="match status" value="1"/>
</dbReference>
<evidence type="ECO:0000259" key="5">
    <source>
        <dbReference type="PROSITE" id="PS50871"/>
    </source>
</evidence>
<accession>A0A3B4F6W0</accession>